<gene>
    <name evidence="1" type="ORF">RRG08_038207</name>
</gene>
<dbReference type="EMBL" id="JAWDGP010001519">
    <property type="protein sequence ID" value="KAK3790716.1"/>
    <property type="molecule type" value="Genomic_DNA"/>
</dbReference>
<dbReference type="AlphaFoldDB" id="A0AAE1AP57"/>
<dbReference type="Proteomes" id="UP001283361">
    <property type="component" value="Unassembled WGS sequence"/>
</dbReference>
<organism evidence="1 2">
    <name type="scientific">Elysia crispata</name>
    <name type="common">lettuce slug</name>
    <dbReference type="NCBI Taxonomy" id="231223"/>
    <lineage>
        <taxon>Eukaryota</taxon>
        <taxon>Metazoa</taxon>
        <taxon>Spiralia</taxon>
        <taxon>Lophotrochozoa</taxon>
        <taxon>Mollusca</taxon>
        <taxon>Gastropoda</taxon>
        <taxon>Heterobranchia</taxon>
        <taxon>Euthyneura</taxon>
        <taxon>Panpulmonata</taxon>
        <taxon>Sacoglossa</taxon>
        <taxon>Placobranchoidea</taxon>
        <taxon>Plakobranchidae</taxon>
        <taxon>Elysia</taxon>
    </lineage>
</organism>
<protein>
    <submittedName>
        <fullName evidence="1">Uncharacterized protein</fullName>
    </submittedName>
</protein>
<proteinExistence type="predicted"/>
<keyword evidence="2" id="KW-1185">Reference proteome</keyword>
<accession>A0AAE1AP57</accession>
<sequence length="175" mass="19232">MPISPAAAQQMTDLEARMPTPFVYIRHKMAVFVFDSQVVTPAKDALLPESTSCGLVIRLIVTSKWLGLDIYNNSGSSNNSTTTGPLILSVFSARRRWGSQILISTRFDHCPAMSLNFTPDLGDKSIDRESDLSHCQQWTTEQSGVQGLRPGGGGRCRHVDARHSVLRLTSLRGNC</sequence>
<evidence type="ECO:0000313" key="1">
    <source>
        <dbReference type="EMBL" id="KAK3790716.1"/>
    </source>
</evidence>
<evidence type="ECO:0000313" key="2">
    <source>
        <dbReference type="Proteomes" id="UP001283361"/>
    </source>
</evidence>
<name>A0AAE1AP57_9GAST</name>
<reference evidence="1" key="1">
    <citation type="journal article" date="2023" name="G3 (Bethesda)">
        <title>A reference genome for the long-term kleptoplast-retaining sea slug Elysia crispata morphotype clarki.</title>
        <authorList>
            <person name="Eastman K.E."/>
            <person name="Pendleton A.L."/>
            <person name="Shaikh M.A."/>
            <person name="Suttiyut T."/>
            <person name="Ogas R."/>
            <person name="Tomko P."/>
            <person name="Gavelis G."/>
            <person name="Widhalm J.R."/>
            <person name="Wisecaver J.H."/>
        </authorList>
    </citation>
    <scope>NUCLEOTIDE SEQUENCE</scope>
    <source>
        <strain evidence="1">ECLA1</strain>
    </source>
</reference>
<comment type="caution">
    <text evidence="1">The sequence shown here is derived from an EMBL/GenBank/DDBJ whole genome shotgun (WGS) entry which is preliminary data.</text>
</comment>